<accession>A0ABQ9XN30</accession>
<name>A0ABQ9XN30_9EUKA</name>
<keyword evidence="2" id="KW-1185">Reference proteome</keyword>
<dbReference type="Proteomes" id="UP001281761">
    <property type="component" value="Unassembled WGS sequence"/>
</dbReference>
<dbReference type="EMBL" id="JARBJD010000099">
    <property type="protein sequence ID" value="KAK2952802.1"/>
    <property type="molecule type" value="Genomic_DNA"/>
</dbReference>
<sequence>MRDRPLKEEDYLEQKKTELANWDYQENIELWSAHDPRCGAEIVMPLCTPTVFMDVLRQADADHQTSHFHKEGRACKGQVAFMLSDERPNPPVTPIIAHCLKCSFQTMIPSFSP</sequence>
<proteinExistence type="predicted"/>
<gene>
    <name evidence="1" type="ORF">BLNAU_12270</name>
</gene>
<protein>
    <submittedName>
        <fullName evidence="1">Uncharacterized protein</fullName>
    </submittedName>
</protein>
<organism evidence="1 2">
    <name type="scientific">Blattamonas nauphoetae</name>
    <dbReference type="NCBI Taxonomy" id="2049346"/>
    <lineage>
        <taxon>Eukaryota</taxon>
        <taxon>Metamonada</taxon>
        <taxon>Preaxostyla</taxon>
        <taxon>Oxymonadida</taxon>
        <taxon>Blattamonas</taxon>
    </lineage>
</organism>
<comment type="caution">
    <text evidence="1">The sequence shown here is derived from an EMBL/GenBank/DDBJ whole genome shotgun (WGS) entry which is preliminary data.</text>
</comment>
<evidence type="ECO:0000313" key="2">
    <source>
        <dbReference type="Proteomes" id="UP001281761"/>
    </source>
</evidence>
<evidence type="ECO:0000313" key="1">
    <source>
        <dbReference type="EMBL" id="KAK2952802.1"/>
    </source>
</evidence>
<reference evidence="1 2" key="1">
    <citation type="journal article" date="2022" name="bioRxiv">
        <title>Genomics of Preaxostyla Flagellates Illuminates Evolutionary Transitions and the Path Towards Mitochondrial Loss.</title>
        <authorList>
            <person name="Novak L.V.F."/>
            <person name="Treitli S.C."/>
            <person name="Pyrih J."/>
            <person name="Halakuc P."/>
            <person name="Pipaliya S.V."/>
            <person name="Vacek V."/>
            <person name="Brzon O."/>
            <person name="Soukal P."/>
            <person name="Eme L."/>
            <person name="Dacks J.B."/>
            <person name="Karnkowska A."/>
            <person name="Elias M."/>
            <person name="Hampl V."/>
        </authorList>
    </citation>
    <scope>NUCLEOTIDE SEQUENCE [LARGE SCALE GENOMIC DNA]</scope>
    <source>
        <strain evidence="1">NAU3</strain>
        <tissue evidence="1">Gut</tissue>
    </source>
</reference>